<reference evidence="2" key="1">
    <citation type="submission" date="2023-01" db="EMBL/GenBank/DDBJ databases">
        <title>Human gut microbiome strain richness.</title>
        <authorList>
            <person name="Chen-Liaw A."/>
        </authorList>
    </citation>
    <scope>NUCLEOTIDE SEQUENCE</scope>
    <source>
        <strain evidence="2">D55st1_G4_D55t1_190419</strain>
    </source>
</reference>
<evidence type="ECO:0000256" key="1">
    <source>
        <dbReference type="SAM" id="Coils"/>
    </source>
</evidence>
<proteinExistence type="predicted"/>
<feature type="coiled-coil region" evidence="1">
    <location>
        <begin position="9"/>
        <end position="50"/>
    </location>
</feature>
<evidence type="ECO:0008006" key="4">
    <source>
        <dbReference type="Google" id="ProtNLM"/>
    </source>
</evidence>
<gene>
    <name evidence="2" type="ORF">POG00_04870</name>
</gene>
<protein>
    <recommendedName>
        <fullName evidence="4">Flagellar export protein FliJ</fullName>
    </recommendedName>
</protein>
<dbReference type="RefSeq" id="WP_195191244.1">
    <property type="nucleotide sequence ID" value="NZ_JADMUL010000013.1"/>
</dbReference>
<comment type="caution">
    <text evidence="2">The sequence shown here is derived from an EMBL/GenBank/DDBJ whole genome shotgun (WGS) entry which is preliminary data.</text>
</comment>
<name>A0AAW6FR50_9FIRM</name>
<evidence type="ECO:0000313" key="3">
    <source>
        <dbReference type="Proteomes" id="UP001220658"/>
    </source>
</evidence>
<dbReference type="Proteomes" id="UP001220658">
    <property type="component" value="Unassembled WGS sequence"/>
</dbReference>
<sequence length="80" mass="9384">MPRRKKVENLSLEEMLMKTEQEIKTTEAELKDLRLKAKELRKKIEDKQKDEIFSALLASGKTVEEVMKYLKSGNEEEKAE</sequence>
<dbReference type="AlphaFoldDB" id="A0AAW6FR50"/>
<keyword evidence="1" id="KW-0175">Coiled coil</keyword>
<organism evidence="2 3">
    <name type="scientific">Faecalitalea cylindroides</name>
    <dbReference type="NCBI Taxonomy" id="39483"/>
    <lineage>
        <taxon>Bacteria</taxon>
        <taxon>Bacillati</taxon>
        <taxon>Bacillota</taxon>
        <taxon>Erysipelotrichia</taxon>
        <taxon>Erysipelotrichales</taxon>
        <taxon>Erysipelotrichaceae</taxon>
        <taxon>Faecalitalea</taxon>
    </lineage>
</organism>
<evidence type="ECO:0000313" key="2">
    <source>
        <dbReference type="EMBL" id="MDC0828039.1"/>
    </source>
</evidence>
<dbReference type="EMBL" id="JAQNCK010000010">
    <property type="protein sequence ID" value="MDC0828039.1"/>
    <property type="molecule type" value="Genomic_DNA"/>
</dbReference>
<accession>A0AAW6FR50</accession>